<proteinExistence type="predicted"/>
<comment type="caution">
    <text evidence="1">The sequence shown here is derived from an EMBL/GenBank/DDBJ whole genome shotgun (WGS) entry which is preliminary data.</text>
</comment>
<gene>
    <name evidence="1" type="ORF">Ciccas_002946</name>
</gene>
<keyword evidence="2" id="KW-1185">Reference proteome</keyword>
<accession>A0ABD2QFS1</accession>
<dbReference type="Proteomes" id="UP001626550">
    <property type="component" value="Unassembled WGS sequence"/>
</dbReference>
<organism evidence="1 2">
    <name type="scientific">Cichlidogyrus casuarinus</name>
    <dbReference type="NCBI Taxonomy" id="1844966"/>
    <lineage>
        <taxon>Eukaryota</taxon>
        <taxon>Metazoa</taxon>
        <taxon>Spiralia</taxon>
        <taxon>Lophotrochozoa</taxon>
        <taxon>Platyhelminthes</taxon>
        <taxon>Monogenea</taxon>
        <taxon>Monopisthocotylea</taxon>
        <taxon>Dactylogyridea</taxon>
        <taxon>Ancyrocephalidae</taxon>
        <taxon>Cichlidogyrus</taxon>
    </lineage>
</organism>
<evidence type="ECO:0000313" key="2">
    <source>
        <dbReference type="Proteomes" id="UP001626550"/>
    </source>
</evidence>
<sequence length="67" mass="7333">MTFSICPTFSLYSPHRDLTPSTMEVLAPDCANQLVDASDATPVMSLRNLHRSNSSFSIVSGLPTLQY</sequence>
<dbReference type="AlphaFoldDB" id="A0ABD2QFS1"/>
<dbReference type="EMBL" id="JBJKFK010000249">
    <property type="protein sequence ID" value="KAL3318393.1"/>
    <property type="molecule type" value="Genomic_DNA"/>
</dbReference>
<reference evidence="1 2" key="1">
    <citation type="submission" date="2024-11" db="EMBL/GenBank/DDBJ databases">
        <title>Adaptive evolution of stress response genes in parasites aligns with host niche diversity.</title>
        <authorList>
            <person name="Hahn C."/>
            <person name="Resl P."/>
        </authorList>
    </citation>
    <scope>NUCLEOTIDE SEQUENCE [LARGE SCALE GENOMIC DNA]</scope>
    <source>
        <strain evidence="1">EGGRZ-B1_66</strain>
        <tissue evidence="1">Body</tissue>
    </source>
</reference>
<name>A0ABD2QFS1_9PLAT</name>
<evidence type="ECO:0000313" key="1">
    <source>
        <dbReference type="EMBL" id="KAL3318393.1"/>
    </source>
</evidence>
<protein>
    <submittedName>
        <fullName evidence="1">Uncharacterized protein</fullName>
    </submittedName>
</protein>